<evidence type="ECO:0000313" key="2">
    <source>
        <dbReference type="Proteomes" id="UP000006230"/>
    </source>
</evidence>
<sequence length="46" mass="5253">MSDQSIILAEKPHKLGGGRGAMRRRFVNNWVDFQRLGASLHDLWST</sequence>
<dbReference type="Proteomes" id="UP000006230">
    <property type="component" value="Unassembled WGS sequence"/>
</dbReference>
<proteinExistence type="predicted"/>
<reference evidence="1 2" key="1">
    <citation type="journal article" date="2010" name="J. Bacteriol.">
        <title>Genome sequences of Pelagibaca bermudensis HTCC2601T and Maritimibacter alkaliphilus HTCC2654T, the type strains of two marine Roseobacter genera.</title>
        <authorList>
            <person name="Thrash J.C."/>
            <person name="Cho J.C."/>
            <person name="Ferriera S."/>
            <person name="Johnson J."/>
            <person name="Vergin K.L."/>
            <person name="Giovannoni S.J."/>
        </authorList>
    </citation>
    <scope>NUCLEOTIDE SEQUENCE [LARGE SCALE GENOMIC DNA]</scope>
    <source>
        <strain evidence="2">DSM 26914 / JCM 13377 / KCTC 12554 / HTCC2601</strain>
    </source>
</reference>
<dbReference type="HOGENOM" id="CLU_3186968_0_0_5"/>
<keyword evidence="2" id="KW-1185">Reference proteome</keyword>
<name>Q0FVW7_SALBH</name>
<accession>Q0FVW7</accession>
<evidence type="ECO:0000313" key="1">
    <source>
        <dbReference type="EMBL" id="EAU48785.1"/>
    </source>
</evidence>
<protein>
    <submittedName>
        <fullName evidence="1">Uncharacterized protein</fullName>
    </submittedName>
</protein>
<dbReference type="AlphaFoldDB" id="Q0FVW7"/>
<gene>
    <name evidence="1" type="ORF">R2601_04393</name>
</gene>
<dbReference type="EMBL" id="AATQ01000001">
    <property type="protein sequence ID" value="EAU48785.1"/>
    <property type="molecule type" value="Genomic_DNA"/>
</dbReference>
<organism evidence="1 2">
    <name type="scientific">Salipiger bermudensis (strain DSM 26914 / JCM 13377 / KCTC 12554 / HTCC2601)</name>
    <name type="common">Pelagibaca bermudensis</name>
    <dbReference type="NCBI Taxonomy" id="314265"/>
    <lineage>
        <taxon>Bacteria</taxon>
        <taxon>Pseudomonadati</taxon>
        <taxon>Pseudomonadota</taxon>
        <taxon>Alphaproteobacteria</taxon>
        <taxon>Rhodobacterales</taxon>
        <taxon>Roseobacteraceae</taxon>
        <taxon>Salipiger</taxon>
    </lineage>
</organism>
<comment type="caution">
    <text evidence="1">The sequence shown here is derived from an EMBL/GenBank/DDBJ whole genome shotgun (WGS) entry which is preliminary data.</text>
</comment>